<feature type="coiled-coil region" evidence="2">
    <location>
        <begin position="426"/>
        <end position="467"/>
    </location>
</feature>
<evidence type="ECO:0000313" key="6">
    <source>
        <dbReference type="RGD" id="1598061"/>
    </source>
</evidence>
<dbReference type="RGD" id="1598061">
    <property type="gene designation" value="C1h6orf118"/>
</dbReference>
<dbReference type="PANTHER" id="PTHR34916">
    <property type="entry name" value="GI:13385330"/>
    <property type="match status" value="1"/>
</dbReference>
<reference evidence="4" key="3">
    <citation type="submission" date="2025-09" db="UniProtKB">
        <authorList>
            <consortium name="Ensembl"/>
        </authorList>
    </citation>
    <scope>IDENTIFICATION</scope>
    <source>
        <strain evidence="4">Brown Norway</strain>
    </source>
</reference>
<proteinExistence type="predicted"/>
<dbReference type="InterPro" id="IPR032755">
    <property type="entry name" value="TSNAXIP1_N"/>
</dbReference>
<evidence type="ECO:0000313" key="5">
    <source>
        <dbReference type="Proteomes" id="UP000002494"/>
    </source>
</evidence>
<dbReference type="AGR" id="RGD:1598061"/>
<dbReference type="OrthoDB" id="10024479at2759"/>
<reference evidence="4" key="1">
    <citation type="submission" date="2024-01" db="EMBL/GenBank/DDBJ databases">
        <title>GRCr8: a new rat reference genome assembly contstructed from accurate long reads and long range scaffolding.</title>
        <authorList>
            <person name="Doris P.A."/>
            <person name="Kalbfleisch T."/>
            <person name="Li K."/>
            <person name="Howe K."/>
            <person name="Wood J."/>
        </authorList>
    </citation>
    <scope>NUCLEOTIDE SEQUENCE [LARGE SCALE GENOMIC DNA]</scope>
    <source>
        <strain evidence="4">Brown Norway</strain>
    </source>
</reference>
<dbReference type="OMA" id="QEGLWKF"/>
<organism evidence="4 5">
    <name type="scientific">Rattus norvegicus</name>
    <name type="common">Rat</name>
    <dbReference type="NCBI Taxonomy" id="10116"/>
    <lineage>
        <taxon>Eukaryota</taxon>
        <taxon>Metazoa</taxon>
        <taxon>Chordata</taxon>
        <taxon>Craniata</taxon>
        <taxon>Vertebrata</taxon>
        <taxon>Euteleostomi</taxon>
        <taxon>Mammalia</taxon>
        <taxon>Eutheria</taxon>
        <taxon>Euarchontoglires</taxon>
        <taxon>Glires</taxon>
        <taxon>Rodentia</taxon>
        <taxon>Myomorpha</taxon>
        <taxon>Muroidea</taxon>
        <taxon>Muridae</taxon>
        <taxon>Murinae</taxon>
        <taxon>Rattus</taxon>
    </lineage>
</organism>
<feature type="domain" description="Translin-associated factor X-interacting protein 1 N-terminal" evidence="3">
    <location>
        <begin position="242"/>
        <end position="352"/>
    </location>
</feature>
<evidence type="ECO:0000256" key="1">
    <source>
        <dbReference type="ARBA" id="ARBA00023054"/>
    </source>
</evidence>
<dbReference type="Pfam" id="PF15739">
    <property type="entry name" value="TSNAXIP1_N"/>
    <property type="match status" value="1"/>
</dbReference>
<evidence type="ECO:0000256" key="2">
    <source>
        <dbReference type="SAM" id="Coils"/>
    </source>
</evidence>
<dbReference type="Ensembl" id="ENSRNOT00000097954.2">
    <property type="protein sequence ID" value="ENSRNOP00000080881.2"/>
    <property type="gene ID" value="ENSRNOG00000011243.7"/>
</dbReference>
<accession>A0A8I5ZRV0</accession>
<reference evidence="4" key="2">
    <citation type="submission" date="2025-08" db="UniProtKB">
        <authorList>
            <consortium name="Ensembl"/>
        </authorList>
    </citation>
    <scope>IDENTIFICATION</scope>
    <source>
        <strain evidence="4">Brown Norway</strain>
    </source>
</reference>
<feature type="coiled-coil region" evidence="2">
    <location>
        <begin position="327"/>
        <end position="382"/>
    </location>
</feature>
<protein>
    <recommendedName>
        <fullName evidence="3">Translin-associated factor X-interacting protein 1 N-terminal domain-containing protein</fullName>
    </recommendedName>
</protein>
<sequence length="495" mass="57781">MAMAKDLEPDSVYLKWKHCETPGVKTLCNLRKLLSQIQRDHRKDIYVYTSGHLNPKTLYKPPEIIFQHWRNANRSWEKPTTSAPPVSVSRNKHVAEMKDAWVRFTVNTALHPNDIRNTPLFRYLNPQVQSSLALEGDSSTIPQKDGEEELQERHVFSRETHMKEELRLPEVKVLRYPEAVSSRQCSRSAPGRDVYQYVNSYLAGITKSDRYKKFLSFQKEVLVKDDLLKYDFTGSKVAVNHENRLKEELQKICTCNPQQFNRLQVFGEIFEDICNSSLIFGDLLKEVKDEYELYMAALLDSQPTAQYQRLLAEVKGLEKSPVHSSDIAQAKERLRKLQHAALAALEHNDRLRNELEAESLLLQSAKEKAEFSRRKIQDEKQLTLIERVEKRRCEIFEKWDEIKALEKQIKETLVHTRVTDITENGIKSMENEAVKLETTNRILKKKIKVIESHLKQLLKRNKISEEERQILWDLIREHSDIGDVEDDSEMLGKMT</sequence>
<keyword evidence="5" id="KW-1185">Reference proteome</keyword>
<evidence type="ECO:0000259" key="3">
    <source>
        <dbReference type="Pfam" id="PF15739"/>
    </source>
</evidence>
<evidence type="ECO:0000313" key="4">
    <source>
        <dbReference type="Ensembl" id="ENSRNOP00000080881.2"/>
    </source>
</evidence>
<keyword evidence="1 2" id="KW-0175">Coiled coil</keyword>
<dbReference type="GeneTree" id="ENSGT00390000009877"/>
<name>A0A8I5ZRV0_RAT</name>
<dbReference type="FunCoup" id="A0A8I5ZRV0">
    <property type="interactions" value="57"/>
</dbReference>
<dbReference type="Proteomes" id="UP000002494">
    <property type="component" value="Chromosome 1"/>
</dbReference>
<gene>
    <name evidence="6" type="primary">C1h6orf118</name>
    <name evidence="6" type="synonym">MGC94891</name>
</gene>
<dbReference type="AlphaFoldDB" id="A0A8I5ZRV0"/>
<dbReference type="PANTHER" id="PTHR34916:SF1">
    <property type="entry name" value="GI:13385330"/>
    <property type="match status" value="1"/>
</dbReference>